<comment type="caution">
    <text evidence="1">The sequence shown here is derived from an EMBL/GenBank/DDBJ whole genome shotgun (WGS) entry which is preliminary data.</text>
</comment>
<dbReference type="EMBL" id="JAJFAT010000015">
    <property type="protein sequence ID" value="MCC3145708.1"/>
    <property type="molecule type" value="Genomic_DNA"/>
</dbReference>
<dbReference type="RefSeq" id="WP_229346409.1">
    <property type="nucleotide sequence ID" value="NZ_JAJFAT010000015.1"/>
</dbReference>
<organism evidence="1 2">
    <name type="scientific">Halanaerobium polyolivorans</name>
    <dbReference type="NCBI Taxonomy" id="2886943"/>
    <lineage>
        <taxon>Bacteria</taxon>
        <taxon>Bacillati</taxon>
        <taxon>Bacillota</taxon>
        <taxon>Clostridia</taxon>
        <taxon>Halanaerobiales</taxon>
        <taxon>Halanaerobiaceae</taxon>
        <taxon>Halanaerobium</taxon>
    </lineage>
</organism>
<accession>A0AAW4X1P6</accession>
<gene>
    <name evidence="1" type="ORF">LJ207_10270</name>
</gene>
<evidence type="ECO:0000313" key="1">
    <source>
        <dbReference type="EMBL" id="MCC3145708.1"/>
    </source>
</evidence>
<sequence length="102" mass="11656">MRKQCTIKALNYDKEIEATIFVEVKGKCLCWHGYGSSEDSWEEEEVFATDHGNISITAVSAANYNYEIEGRGEFKAELNWCDSPESKNDNDIFSMGQQIDFK</sequence>
<dbReference type="AlphaFoldDB" id="A0AAW4X1P6"/>
<proteinExistence type="predicted"/>
<evidence type="ECO:0000313" key="2">
    <source>
        <dbReference type="Proteomes" id="UP001199296"/>
    </source>
</evidence>
<reference evidence="1 2" key="1">
    <citation type="submission" date="2021-10" db="EMBL/GenBank/DDBJ databases">
        <authorList>
            <person name="Grouzdev D.S."/>
            <person name="Pantiukh K.S."/>
            <person name="Krutkina M.S."/>
        </authorList>
    </citation>
    <scope>NUCLEOTIDE SEQUENCE [LARGE SCALE GENOMIC DNA]</scope>
    <source>
        <strain evidence="1 2">Z-7514</strain>
    </source>
</reference>
<dbReference type="Proteomes" id="UP001199296">
    <property type="component" value="Unassembled WGS sequence"/>
</dbReference>
<protein>
    <submittedName>
        <fullName evidence="1">Uncharacterized protein</fullName>
    </submittedName>
</protein>
<keyword evidence="2" id="KW-1185">Reference proteome</keyword>
<name>A0AAW4X1P6_9FIRM</name>